<dbReference type="InterPro" id="IPR001579">
    <property type="entry name" value="Glyco_hydro_18_chit_AS"/>
</dbReference>
<evidence type="ECO:0000256" key="12">
    <source>
        <dbReference type="RuleBase" id="RU000489"/>
    </source>
</evidence>
<keyword evidence="6" id="KW-0732">Signal</keyword>
<evidence type="ECO:0000259" key="15">
    <source>
        <dbReference type="PROSITE" id="PS51910"/>
    </source>
</evidence>
<evidence type="ECO:0000256" key="3">
    <source>
        <dbReference type="ARBA" id="ARBA00012729"/>
    </source>
</evidence>
<keyword evidence="11" id="KW-0624">Polysaccharide degradation</keyword>
<dbReference type="SUPFAM" id="SSF51445">
    <property type="entry name" value="(Trans)glycosidases"/>
    <property type="match status" value="1"/>
</dbReference>
<accession>A0ABP0DFR0</accession>
<evidence type="ECO:0000256" key="2">
    <source>
        <dbReference type="ARBA" id="ARBA00004613"/>
    </source>
</evidence>
<keyword evidence="7 12" id="KW-0378">Hydrolase</keyword>
<evidence type="ECO:0000256" key="13">
    <source>
        <dbReference type="RuleBase" id="RU004453"/>
    </source>
</evidence>
<dbReference type="SMART" id="SM00236">
    <property type="entry name" value="fCBD"/>
    <property type="match status" value="1"/>
</dbReference>
<organism evidence="16 17">
    <name type="scientific">Sporothrix epigloea</name>
    <dbReference type="NCBI Taxonomy" id="1892477"/>
    <lineage>
        <taxon>Eukaryota</taxon>
        <taxon>Fungi</taxon>
        <taxon>Dikarya</taxon>
        <taxon>Ascomycota</taxon>
        <taxon>Pezizomycotina</taxon>
        <taxon>Sordariomycetes</taxon>
        <taxon>Sordariomycetidae</taxon>
        <taxon>Ophiostomatales</taxon>
        <taxon>Ophiostomataceae</taxon>
        <taxon>Sporothrix</taxon>
    </lineage>
</organism>
<keyword evidence="5" id="KW-0147">Chitin-binding</keyword>
<dbReference type="InterPro" id="IPR035971">
    <property type="entry name" value="CBD_sf"/>
</dbReference>
<dbReference type="EMBL" id="CAWUOM010000019">
    <property type="protein sequence ID" value="CAK7265696.1"/>
    <property type="molecule type" value="Genomic_DNA"/>
</dbReference>
<evidence type="ECO:0000256" key="11">
    <source>
        <dbReference type="ARBA" id="ARBA00023326"/>
    </source>
</evidence>
<dbReference type="PANTHER" id="PTHR45708">
    <property type="entry name" value="ENDOCHITINASE"/>
    <property type="match status" value="1"/>
</dbReference>
<sequence length="395" mass="41297">MLSIGGATYTEGGFGSTEAASVAAETVWAMFGPVQLDSTVNRPFGRAVVDGFDFDFESSTSNMAPFASALRSKMDTATAAGDKPYYLSAAPQCPYPDVADNDMLAGAVSFDFVMVQFYNNYCGLPSFMAGSSTQNLFNFESWDNWAKTVSKNSDVRVLLGIPGSSTAAGSGYTTGSSLASIIMFAKQFSSFGGIMMWDVSQVYANSGFLDQISKELGSQSPRVTSTAATTASATIVSPGTTMSSTLSSAHYMNSSEVLSSPTSLPSAPTSNIPVLTSIATASMSLGHAPGSARRTTFSTITRSASRGQSTNTVAGPCSAVFTTTYTVTNFITVTAATQHAAKSKIISSIVPSATDVAVTSVQQWGQCGGFDYTGSTQCIAPFECVQKSVWWAQCQ</sequence>
<reference evidence="16 17" key="1">
    <citation type="submission" date="2024-01" db="EMBL/GenBank/DDBJ databases">
        <authorList>
            <person name="Allen C."/>
            <person name="Tagirdzhanova G."/>
        </authorList>
    </citation>
    <scope>NUCLEOTIDE SEQUENCE [LARGE SCALE GENOMIC DNA]</scope>
    <source>
        <strain evidence="16 17">CBS 573.63</strain>
    </source>
</reference>
<proteinExistence type="inferred from homology"/>
<feature type="domain" description="CBM1" evidence="14">
    <location>
        <begin position="359"/>
        <end position="395"/>
    </location>
</feature>
<evidence type="ECO:0000256" key="10">
    <source>
        <dbReference type="ARBA" id="ARBA00023295"/>
    </source>
</evidence>
<comment type="caution">
    <text evidence="16">The sequence shown here is derived from an EMBL/GenBank/DDBJ whole genome shotgun (WGS) entry which is preliminary data.</text>
</comment>
<dbReference type="PANTHER" id="PTHR45708:SF49">
    <property type="entry name" value="ENDOCHITINASE"/>
    <property type="match status" value="1"/>
</dbReference>
<keyword evidence="17" id="KW-1185">Reference proteome</keyword>
<dbReference type="InterPro" id="IPR000254">
    <property type="entry name" value="CBD"/>
</dbReference>
<evidence type="ECO:0000256" key="6">
    <source>
        <dbReference type="ARBA" id="ARBA00022729"/>
    </source>
</evidence>
<dbReference type="Pfam" id="PF00734">
    <property type="entry name" value="CBM_1"/>
    <property type="match status" value="1"/>
</dbReference>
<feature type="domain" description="GH18" evidence="15">
    <location>
        <begin position="1"/>
        <end position="219"/>
    </location>
</feature>
<evidence type="ECO:0000259" key="14">
    <source>
        <dbReference type="PROSITE" id="PS51164"/>
    </source>
</evidence>
<evidence type="ECO:0000256" key="5">
    <source>
        <dbReference type="ARBA" id="ARBA00022669"/>
    </source>
</evidence>
<dbReference type="SUPFAM" id="SSF57180">
    <property type="entry name" value="Cellulose-binding domain"/>
    <property type="match status" value="1"/>
</dbReference>
<evidence type="ECO:0000256" key="1">
    <source>
        <dbReference type="ARBA" id="ARBA00000822"/>
    </source>
</evidence>
<dbReference type="InterPro" id="IPR001223">
    <property type="entry name" value="Glyco_hydro18_cat"/>
</dbReference>
<evidence type="ECO:0000313" key="16">
    <source>
        <dbReference type="EMBL" id="CAK7265696.1"/>
    </source>
</evidence>
<evidence type="ECO:0000256" key="4">
    <source>
        <dbReference type="ARBA" id="ARBA00022525"/>
    </source>
</evidence>
<dbReference type="Proteomes" id="UP001642501">
    <property type="component" value="Unassembled WGS sequence"/>
</dbReference>
<dbReference type="PROSITE" id="PS51164">
    <property type="entry name" value="CBM1_2"/>
    <property type="match status" value="1"/>
</dbReference>
<evidence type="ECO:0000256" key="9">
    <source>
        <dbReference type="ARBA" id="ARBA00023277"/>
    </source>
</evidence>
<keyword evidence="4" id="KW-0964">Secreted</keyword>
<comment type="subcellular location">
    <subcellularLocation>
        <location evidence="2">Secreted</location>
    </subcellularLocation>
</comment>
<dbReference type="PROSITE" id="PS01095">
    <property type="entry name" value="GH18_1"/>
    <property type="match status" value="1"/>
</dbReference>
<gene>
    <name evidence="16" type="primary">CHT2_1</name>
    <name evidence="16" type="ORF">SEPCBS57363_001708</name>
</gene>
<keyword evidence="10 12" id="KW-0326">Glycosidase</keyword>
<comment type="catalytic activity">
    <reaction evidence="1">
        <text>Random endo-hydrolysis of N-acetyl-beta-D-glucosaminide (1-&gt;4)-beta-linkages in chitin and chitodextrins.</text>
        <dbReference type="EC" id="3.2.1.14"/>
    </reaction>
</comment>
<evidence type="ECO:0000313" key="17">
    <source>
        <dbReference type="Proteomes" id="UP001642501"/>
    </source>
</evidence>
<dbReference type="PROSITE" id="PS51910">
    <property type="entry name" value="GH18_2"/>
    <property type="match status" value="1"/>
</dbReference>
<keyword evidence="8" id="KW-0146">Chitin degradation</keyword>
<evidence type="ECO:0000256" key="8">
    <source>
        <dbReference type="ARBA" id="ARBA00023024"/>
    </source>
</evidence>
<dbReference type="InterPro" id="IPR050542">
    <property type="entry name" value="Glycosyl_Hydrlase18_Chitinase"/>
</dbReference>
<protein>
    <recommendedName>
        <fullName evidence="3">chitinase</fullName>
        <ecNumber evidence="3">3.2.1.14</ecNumber>
    </recommendedName>
</protein>
<evidence type="ECO:0000256" key="7">
    <source>
        <dbReference type="ARBA" id="ARBA00022801"/>
    </source>
</evidence>
<dbReference type="Gene3D" id="3.20.20.80">
    <property type="entry name" value="Glycosidases"/>
    <property type="match status" value="1"/>
</dbReference>
<dbReference type="Pfam" id="PF00704">
    <property type="entry name" value="Glyco_hydro_18"/>
    <property type="match status" value="1"/>
</dbReference>
<dbReference type="GO" id="GO:0008843">
    <property type="term" value="F:endochitinase activity"/>
    <property type="evidence" value="ECO:0007669"/>
    <property type="project" value="UniProtKB-EC"/>
</dbReference>
<name>A0ABP0DFR0_9PEZI</name>
<dbReference type="InterPro" id="IPR017853">
    <property type="entry name" value="GH"/>
</dbReference>
<keyword evidence="9" id="KW-0119">Carbohydrate metabolism</keyword>
<dbReference type="PROSITE" id="PS00562">
    <property type="entry name" value="CBM1_1"/>
    <property type="match status" value="1"/>
</dbReference>
<dbReference type="EC" id="3.2.1.14" evidence="3"/>
<comment type="similarity">
    <text evidence="13">Belongs to the glycosyl hydrolase 18 family.</text>
</comment>